<feature type="compositionally biased region" description="Basic and acidic residues" evidence="3">
    <location>
        <begin position="42"/>
        <end position="55"/>
    </location>
</feature>
<comment type="similarity">
    <text evidence="1">Belongs to the ZipA family.</text>
</comment>
<keyword evidence="4" id="KW-1133">Transmembrane helix</keyword>
<evidence type="ECO:0000256" key="2">
    <source>
        <dbReference type="RuleBase" id="RU003613"/>
    </source>
</evidence>
<dbReference type="Gene3D" id="3.30.1400.10">
    <property type="entry name" value="ZipA, C-terminal FtsZ-binding domain"/>
    <property type="match status" value="1"/>
</dbReference>
<keyword evidence="2" id="KW-0997">Cell inner membrane</keyword>
<dbReference type="InterPro" id="IPR036765">
    <property type="entry name" value="ZipA_FtsZ-bd_C_sf"/>
</dbReference>
<evidence type="ECO:0000256" key="3">
    <source>
        <dbReference type="SAM" id="MobiDB-lite"/>
    </source>
</evidence>
<comment type="subcellular location">
    <subcellularLocation>
        <location evidence="2">Cell inner membrane</location>
        <topology evidence="2">Single-pass type I membrane protein</topology>
    </subcellularLocation>
</comment>
<keyword evidence="1" id="KW-0132">Cell division</keyword>
<protein>
    <recommendedName>
        <fullName evidence="1">Cell division protein ZipA</fullName>
    </recommendedName>
</protein>
<keyword evidence="1" id="KW-0131">Cell cycle</keyword>
<feature type="region of interest" description="Disordered" evidence="3">
    <location>
        <begin position="42"/>
        <end position="68"/>
    </location>
</feature>
<feature type="transmembrane region" description="Helical" evidence="4">
    <location>
        <begin position="6"/>
        <end position="25"/>
    </location>
</feature>
<proteinExistence type="inferred from homology"/>
<dbReference type="GO" id="GO:0090529">
    <property type="term" value="P:cell septum assembly"/>
    <property type="evidence" value="ECO:0007669"/>
    <property type="project" value="InterPro"/>
</dbReference>
<dbReference type="SUPFAM" id="SSF64383">
    <property type="entry name" value="Cell-division protein ZipA, C-terminal domain"/>
    <property type="match status" value="1"/>
</dbReference>
<dbReference type="InterPro" id="IPR007449">
    <property type="entry name" value="ZipA_FtsZ-bd_C"/>
</dbReference>
<name>A0A356LI95_9BURK</name>
<dbReference type="AlphaFoldDB" id="A0A356LI95"/>
<evidence type="ECO:0000313" key="6">
    <source>
        <dbReference type="EMBL" id="HBP30642.1"/>
    </source>
</evidence>
<organism evidence="6 7">
    <name type="scientific">Advenella kashmirensis</name>
    <dbReference type="NCBI Taxonomy" id="310575"/>
    <lineage>
        <taxon>Bacteria</taxon>
        <taxon>Pseudomonadati</taxon>
        <taxon>Pseudomonadota</taxon>
        <taxon>Betaproteobacteria</taxon>
        <taxon>Burkholderiales</taxon>
        <taxon>Alcaligenaceae</taxon>
    </lineage>
</organism>
<dbReference type="GO" id="GO:0005886">
    <property type="term" value="C:plasma membrane"/>
    <property type="evidence" value="ECO:0007669"/>
    <property type="project" value="UniProtKB-SubCell"/>
</dbReference>
<dbReference type="Pfam" id="PF04354">
    <property type="entry name" value="ZipA_C"/>
    <property type="match status" value="1"/>
</dbReference>
<gene>
    <name evidence="6" type="ORF">DD666_14630</name>
</gene>
<sequence length="368" mass="40322">MSNLQLALIAIGIVLILLVLLFNWWQDQRVRRQMHEQFSMGDEHENDVLLKDRKPVTPVQKAPADRQDPVFASDLDEAASPAPAAAPMGAAVPARDMDGQHDQEAVDEMTEGVIELHFAAPVGGADLHRYTRSALYAGSKPLRFFAETDDGLHRADLRADENYVSLQMAVLLANRAGALGEIEWSQAWAKADEIAHEFDASVESPDVPALLRRAVKLDQVCANLDTQVGLTVQLAQPHPVRSVIDVARAKGFTEYRNGLAWMNHDGLPRFVLLLAGEHADDPANAGVNRVDLLLDVPCSPPDDTPFARMMAVARDLALSLDGQLIDDSGRPVMEGSEHAIDEQIRGIYEELEQQGLQAGSPRALRVFS</sequence>
<dbReference type="EMBL" id="DOEK01000029">
    <property type="protein sequence ID" value="HBP30642.1"/>
    <property type="molecule type" value="Genomic_DNA"/>
</dbReference>
<comment type="function">
    <text evidence="1">Essential cell division protein that stabilizes the FtsZ protofilaments by cross-linking them and that serves as a cytoplasmic membrane anchor for the Z ring. Also required for the recruitment to the septal ring of downstream cell division proteins.</text>
</comment>
<dbReference type="Proteomes" id="UP000264036">
    <property type="component" value="Unassembled WGS sequence"/>
</dbReference>
<evidence type="ECO:0000313" key="7">
    <source>
        <dbReference type="Proteomes" id="UP000264036"/>
    </source>
</evidence>
<comment type="caution">
    <text evidence="6">The sequence shown here is derived from an EMBL/GenBank/DDBJ whole genome shotgun (WGS) entry which is preliminary data.</text>
</comment>
<dbReference type="SMART" id="SM00771">
    <property type="entry name" value="ZipA_C"/>
    <property type="match status" value="1"/>
</dbReference>
<feature type="domain" description="ZipA C-terminal FtsZ-binding" evidence="5">
    <location>
        <begin position="224"/>
        <end position="344"/>
    </location>
</feature>
<reference evidence="6 7" key="1">
    <citation type="journal article" date="2018" name="Nat. Biotechnol.">
        <title>A standardized bacterial taxonomy based on genome phylogeny substantially revises the tree of life.</title>
        <authorList>
            <person name="Parks D.H."/>
            <person name="Chuvochina M."/>
            <person name="Waite D.W."/>
            <person name="Rinke C."/>
            <person name="Skarshewski A."/>
            <person name="Chaumeil P.A."/>
            <person name="Hugenholtz P."/>
        </authorList>
    </citation>
    <scope>NUCLEOTIDE SEQUENCE [LARGE SCALE GENOMIC DNA]</scope>
    <source>
        <strain evidence="6">UBA10707</strain>
    </source>
</reference>
<keyword evidence="2 4" id="KW-0472">Membrane</keyword>
<keyword evidence="2" id="KW-1003">Cell membrane</keyword>
<evidence type="ECO:0000259" key="5">
    <source>
        <dbReference type="SMART" id="SM00771"/>
    </source>
</evidence>
<evidence type="ECO:0000256" key="4">
    <source>
        <dbReference type="SAM" id="Phobius"/>
    </source>
</evidence>
<evidence type="ECO:0000256" key="1">
    <source>
        <dbReference type="RuleBase" id="RU003612"/>
    </source>
</evidence>
<accession>A0A356LI95</accession>
<keyword evidence="2 4" id="KW-0812">Transmembrane</keyword>